<evidence type="ECO:0000313" key="4">
    <source>
        <dbReference type="Proteomes" id="UP000095751"/>
    </source>
</evidence>
<dbReference type="InterPro" id="IPR036034">
    <property type="entry name" value="PDZ_sf"/>
</dbReference>
<keyword evidence="4" id="KW-1185">Reference proteome</keyword>
<feature type="compositionally biased region" description="Polar residues" evidence="1">
    <location>
        <begin position="93"/>
        <end position="129"/>
    </location>
</feature>
<feature type="region of interest" description="Disordered" evidence="1">
    <location>
        <begin position="702"/>
        <end position="730"/>
    </location>
</feature>
<protein>
    <recommendedName>
        <fullName evidence="2">PDZ domain-containing protein</fullName>
    </recommendedName>
</protein>
<dbReference type="InterPro" id="IPR001478">
    <property type="entry name" value="PDZ"/>
</dbReference>
<feature type="compositionally biased region" description="Basic and acidic residues" evidence="1">
    <location>
        <begin position="610"/>
        <end position="621"/>
    </location>
</feature>
<accession>A0A1E7FQI4</accession>
<name>A0A1E7FQI4_9STRA</name>
<feature type="compositionally biased region" description="Basic residues" evidence="1">
    <location>
        <begin position="715"/>
        <end position="726"/>
    </location>
</feature>
<feature type="region of interest" description="Disordered" evidence="1">
    <location>
        <begin position="92"/>
        <end position="129"/>
    </location>
</feature>
<feature type="compositionally biased region" description="Low complexity" evidence="1">
    <location>
        <begin position="38"/>
        <end position="56"/>
    </location>
</feature>
<proteinExistence type="predicted"/>
<dbReference type="Gene3D" id="2.30.42.10">
    <property type="match status" value="1"/>
</dbReference>
<feature type="region of interest" description="Disordered" evidence="1">
    <location>
        <begin position="1"/>
        <end position="77"/>
    </location>
</feature>
<dbReference type="Proteomes" id="UP000095751">
    <property type="component" value="Unassembled WGS sequence"/>
</dbReference>
<feature type="compositionally biased region" description="Polar residues" evidence="1">
    <location>
        <begin position="1"/>
        <end position="11"/>
    </location>
</feature>
<dbReference type="KEGG" id="fcy:FRACYDRAFT_234055"/>
<evidence type="ECO:0000256" key="1">
    <source>
        <dbReference type="SAM" id="MobiDB-lite"/>
    </source>
</evidence>
<dbReference type="InParanoid" id="A0A1E7FQI4"/>
<reference evidence="3 4" key="1">
    <citation type="submission" date="2016-09" db="EMBL/GenBank/DDBJ databases">
        <title>Extensive genetic diversity and differential bi-allelic expression allows diatom success in the polar Southern Ocean.</title>
        <authorList>
            <consortium name="DOE Joint Genome Institute"/>
            <person name="Mock T."/>
            <person name="Otillar R.P."/>
            <person name="Strauss J."/>
            <person name="Dupont C."/>
            <person name="Frickenhaus S."/>
            <person name="Maumus F."/>
            <person name="Mcmullan M."/>
            <person name="Sanges R."/>
            <person name="Schmutz J."/>
            <person name="Toseland A."/>
            <person name="Valas R."/>
            <person name="Veluchamy A."/>
            <person name="Ward B.J."/>
            <person name="Allen A."/>
            <person name="Barry K."/>
            <person name="Falciatore A."/>
            <person name="Ferrante M."/>
            <person name="Fortunato A.E."/>
            <person name="Gloeckner G."/>
            <person name="Gruber A."/>
            <person name="Hipkin R."/>
            <person name="Janech M."/>
            <person name="Kroth P."/>
            <person name="Leese F."/>
            <person name="Lindquist E."/>
            <person name="Lyon B.R."/>
            <person name="Martin J."/>
            <person name="Mayer C."/>
            <person name="Parker M."/>
            <person name="Quesneville H."/>
            <person name="Raymond J."/>
            <person name="Uhlig C."/>
            <person name="Valentin K.U."/>
            <person name="Worden A.Z."/>
            <person name="Armbrust E.V."/>
            <person name="Bowler C."/>
            <person name="Green B."/>
            <person name="Moulton V."/>
            <person name="Van Oosterhout C."/>
            <person name="Grigoriev I."/>
        </authorList>
    </citation>
    <scope>NUCLEOTIDE SEQUENCE [LARGE SCALE GENOMIC DNA]</scope>
    <source>
        <strain evidence="3 4">CCMP1102</strain>
    </source>
</reference>
<feature type="region of interest" description="Disordered" evidence="1">
    <location>
        <begin position="220"/>
        <end position="244"/>
    </location>
</feature>
<dbReference type="OrthoDB" id="48991at2759"/>
<dbReference type="AlphaFoldDB" id="A0A1E7FQI4"/>
<dbReference type="SUPFAM" id="SSF50156">
    <property type="entry name" value="PDZ domain-like"/>
    <property type="match status" value="1"/>
</dbReference>
<feature type="compositionally biased region" description="Polar residues" evidence="1">
    <location>
        <begin position="653"/>
        <end position="664"/>
    </location>
</feature>
<dbReference type="EMBL" id="KV784354">
    <property type="protein sequence ID" value="OEU20430.1"/>
    <property type="molecule type" value="Genomic_DNA"/>
</dbReference>
<dbReference type="CDD" id="cd00136">
    <property type="entry name" value="PDZ_canonical"/>
    <property type="match status" value="1"/>
</dbReference>
<feature type="compositionally biased region" description="Low complexity" evidence="1">
    <location>
        <begin position="12"/>
        <end position="26"/>
    </location>
</feature>
<dbReference type="SMART" id="SM00228">
    <property type="entry name" value="PDZ"/>
    <property type="match status" value="1"/>
</dbReference>
<feature type="compositionally biased region" description="Polar residues" evidence="1">
    <location>
        <begin position="622"/>
        <end position="635"/>
    </location>
</feature>
<dbReference type="PROSITE" id="PS50106">
    <property type="entry name" value="PDZ"/>
    <property type="match status" value="1"/>
</dbReference>
<organism evidence="3 4">
    <name type="scientific">Fragilariopsis cylindrus CCMP1102</name>
    <dbReference type="NCBI Taxonomy" id="635003"/>
    <lineage>
        <taxon>Eukaryota</taxon>
        <taxon>Sar</taxon>
        <taxon>Stramenopiles</taxon>
        <taxon>Ochrophyta</taxon>
        <taxon>Bacillariophyta</taxon>
        <taxon>Bacillariophyceae</taxon>
        <taxon>Bacillariophycidae</taxon>
        <taxon>Bacillariales</taxon>
        <taxon>Bacillariaceae</taxon>
        <taxon>Fragilariopsis</taxon>
    </lineage>
</organism>
<feature type="compositionally biased region" description="Acidic residues" evidence="1">
    <location>
        <begin position="424"/>
        <end position="433"/>
    </location>
</feature>
<feature type="compositionally biased region" description="Polar residues" evidence="1">
    <location>
        <begin position="477"/>
        <end position="491"/>
    </location>
</feature>
<dbReference type="Pfam" id="PF00595">
    <property type="entry name" value="PDZ"/>
    <property type="match status" value="1"/>
</dbReference>
<feature type="compositionally biased region" description="Basic residues" evidence="1">
    <location>
        <begin position="400"/>
        <end position="410"/>
    </location>
</feature>
<feature type="region of interest" description="Disordered" evidence="1">
    <location>
        <begin position="374"/>
        <end position="491"/>
    </location>
</feature>
<gene>
    <name evidence="3" type="ORF">FRACYDRAFT_234055</name>
</gene>
<evidence type="ECO:0000259" key="2">
    <source>
        <dbReference type="PROSITE" id="PS50106"/>
    </source>
</evidence>
<feature type="domain" description="PDZ" evidence="2">
    <location>
        <begin position="839"/>
        <end position="920"/>
    </location>
</feature>
<sequence length="981" mass="108937">MVEILSPTTKMGRNTNGGRRTGNSRTYSDREEQDAELSTPTSNSYYDTTTTNNNNSKGGGITIDDHGTNPIPIKQNYRRNFGKDGIYIPPETLWSNNNQGAMNTHSSSRQQNETASQDNTASDRISPPQHQYYENDSVVEKQLQQEDRMVDNDVPFDQPFDQANADESNIIERTMSGGRTVGTSSDMALRDSNLSDVRCDDSAFTSVVSSKFENIWVSSPDDASSPLRRPITNERSNMDNSNDDYLEDEDNNMNGGGRFIVPPPKYSGPSTIDEEGIAYDDPNYYQSSALITNTSGDPMMDPMIPPSIPQLKHTNNKEYSSMMMNGEVGYAKKYDEENGNQHSEGLTDERREATTKDDDSLFYFAAEKKQLKKARQQVKDSKDYLSSQKNTTATTTPKVVPHRVRRRNRQRREEKILSETTATTDDDDDDCDTSTENYGMRAISPTSLQERAHQAWKSRQTKKNSTTKPSLRPPSPNQDNSNISNDSTNVTSIRSSKGANIVSFGQTNTIHQVMSFDRSLNSEYTKTIESEVEDVIKDIFLIGTPDKNKPGRRKYRYKPEVKRKISKELKATANVESSSEEDNTVPSLNESDFVLKKKEKKHIISPTNDDSTKKLAEERTRSSAQSKKTQQSRTINALDDRSASIASIGGSSLDGTNTLGDTNTLESSELRENSLEDPFNAIIGLVEGGLSAMTSVIGYALGDPITSPTDDHERKKERKSKTKGSKKQGTFSTSEYSVLESCGLAIGSPAIMSEGNRQLTSDMTDMMTKDLWFGSDIAQSVGSNIYEDRSEGTASFNNCKNQERFKAGIYQLAIHAAYSVHKLQGVEYDDSYAIDLHEEVKICPVSLKLPLGIIFLENDGGCFVTKVGPDGSAARSRGVEVGDQLASINGSSSIKMKVDDICDAISNSSNPSRIELVFLRYTGPFRTKETLEPMSSNSTKPFVETNGTLVHTDRKSKSLWKMNPMKKKSGFRLFGKGKNKK</sequence>
<feature type="compositionally biased region" description="Polar residues" evidence="1">
    <location>
        <begin position="384"/>
        <end position="397"/>
    </location>
</feature>
<evidence type="ECO:0000313" key="3">
    <source>
        <dbReference type="EMBL" id="OEU20430.1"/>
    </source>
</evidence>
<feature type="region of interest" description="Disordered" evidence="1">
    <location>
        <begin position="602"/>
        <end position="672"/>
    </location>
</feature>